<protein>
    <submittedName>
        <fullName evidence="2">Uncharacterized protein</fullName>
    </submittedName>
</protein>
<accession>A0A2K9LTT2</accession>
<dbReference type="OrthoDB" id="6197106at2"/>
<sequence>MRSPEEFNEESALAAAMALQQVLEERTHKRKYLGQIYTVPGKLGEALNLPKIISRLSSKVAHRRESGLDEFEELWATLSLATQSKVLEAIDWYDPESLSWDDKRSNRRPVAPGAVKPDINSESSD</sequence>
<dbReference type="KEGG" id="kak:Kalk_09895"/>
<evidence type="ECO:0000313" key="3">
    <source>
        <dbReference type="Proteomes" id="UP000235116"/>
    </source>
</evidence>
<dbReference type="AlphaFoldDB" id="A0A2K9LTT2"/>
<evidence type="ECO:0000313" key="2">
    <source>
        <dbReference type="EMBL" id="AUM14905.1"/>
    </source>
</evidence>
<proteinExistence type="predicted"/>
<evidence type="ECO:0000256" key="1">
    <source>
        <dbReference type="SAM" id="MobiDB-lite"/>
    </source>
</evidence>
<dbReference type="RefSeq" id="WP_101896274.1">
    <property type="nucleotide sequence ID" value="NZ_CP022684.1"/>
</dbReference>
<name>A0A2K9LTT2_9GAMM</name>
<gene>
    <name evidence="2" type="ORF">Kalk_09895</name>
</gene>
<organism evidence="2 3">
    <name type="scientific">Ketobacter alkanivorans</name>
    <dbReference type="NCBI Taxonomy" id="1917421"/>
    <lineage>
        <taxon>Bacteria</taxon>
        <taxon>Pseudomonadati</taxon>
        <taxon>Pseudomonadota</taxon>
        <taxon>Gammaproteobacteria</taxon>
        <taxon>Pseudomonadales</taxon>
        <taxon>Ketobacteraceae</taxon>
        <taxon>Ketobacter</taxon>
    </lineage>
</organism>
<feature type="region of interest" description="Disordered" evidence="1">
    <location>
        <begin position="97"/>
        <end position="125"/>
    </location>
</feature>
<reference evidence="3" key="1">
    <citation type="submission" date="2017-08" db="EMBL/GenBank/DDBJ databases">
        <title>Direct submision.</title>
        <authorList>
            <person name="Kim S.-J."/>
            <person name="Rhee S.-K."/>
        </authorList>
    </citation>
    <scope>NUCLEOTIDE SEQUENCE [LARGE SCALE GENOMIC DNA]</scope>
    <source>
        <strain evidence="3">GI5</strain>
    </source>
</reference>
<dbReference type="Proteomes" id="UP000235116">
    <property type="component" value="Chromosome"/>
</dbReference>
<dbReference type="EMBL" id="CP022684">
    <property type="protein sequence ID" value="AUM14905.1"/>
    <property type="molecule type" value="Genomic_DNA"/>
</dbReference>
<keyword evidence="3" id="KW-1185">Reference proteome</keyword>